<dbReference type="OrthoDB" id="412026at2759"/>
<dbReference type="AlphaFoldDB" id="A0A1Q9CJ60"/>
<organism evidence="1 2">
    <name type="scientific">Symbiodinium microadriaticum</name>
    <name type="common">Dinoflagellate</name>
    <name type="synonym">Zooxanthella microadriatica</name>
    <dbReference type="NCBI Taxonomy" id="2951"/>
    <lineage>
        <taxon>Eukaryota</taxon>
        <taxon>Sar</taxon>
        <taxon>Alveolata</taxon>
        <taxon>Dinophyceae</taxon>
        <taxon>Suessiales</taxon>
        <taxon>Symbiodiniaceae</taxon>
        <taxon>Symbiodinium</taxon>
    </lineage>
</organism>
<dbReference type="CDD" id="cd22962">
    <property type="entry name" value="DD_AtENO3-like"/>
    <property type="match status" value="1"/>
</dbReference>
<protein>
    <submittedName>
        <fullName evidence="1">Uncharacterized protein</fullName>
    </submittedName>
</protein>
<dbReference type="InterPro" id="IPR036849">
    <property type="entry name" value="Enolase-like_C_sf"/>
</dbReference>
<reference evidence="1 2" key="1">
    <citation type="submission" date="2016-02" db="EMBL/GenBank/DDBJ databases">
        <title>Genome analysis of coral dinoflagellate symbionts highlights evolutionary adaptations to a symbiotic lifestyle.</title>
        <authorList>
            <person name="Aranda M."/>
            <person name="Li Y."/>
            <person name="Liew Y.J."/>
            <person name="Baumgarten S."/>
            <person name="Simakov O."/>
            <person name="Wilson M."/>
            <person name="Piel J."/>
            <person name="Ashoor H."/>
            <person name="Bougouffa S."/>
            <person name="Bajic V.B."/>
            <person name="Ryu T."/>
            <person name="Ravasi T."/>
            <person name="Bayer T."/>
            <person name="Micklem G."/>
            <person name="Kim H."/>
            <person name="Bhak J."/>
            <person name="Lajeunesse T.C."/>
            <person name="Voolstra C.R."/>
        </authorList>
    </citation>
    <scope>NUCLEOTIDE SEQUENCE [LARGE SCALE GENOMIC DNA]</scope>
    <source>
        <strain evidence="1 2">CCMP2467</strain>
    </source>
</reference>
<gene>
    <name evidence="1" type="ORF">AK812_SmicGene36346</name>
</gene>
<sequence>MAVESSSGIRNDVLLPDSVREYISEHRLEKVVTSALNCVIQHMPEDPYARLAEELSKSSISAPRFVALRPDTSVPRKWLQFYVVVATRGVNIRIHKLSLGHALCPAHSDAGVQGRDEEKLVFAVQDFFARSFQDVYVDDFLSLHEKCIGMAAHCLGTSEEHLELAASLALTNQLLDAGAAAMNLGSLDFLQHALSKLVPDFVSPPLRSPSDLSNWQGRWPHFAVPLLQGGGPSALTPTSLRCCVALSPMALDVPSDRVLFLLLVLESRVDVSLLEAEAADGHLTFGWLARLFEVLKGAKAEVIKSLQADKATAALVVDGNPYALPGGLAPTLQLAQKALESAPASDSSKVHGLLIVNAEEAWREEEGVYEVETGKQKSLEELVDFYAEIAEDGWLTTFVNPFREADAQAGAELLRARRPEIKVVQDYGLDVPEPVEELAFSCAWHLAQTLPSALRQYAEQATAWQEVADGFGCCVYLGAQALESMPAILEALLACAGVQVIYMPEEIADDLVKQVSHRQDEVLHRIHAAERNV</sequence>
<dbReference type="Proteomes" id="UP000186817">
    <property type="component" value="Unassembled WGS sequence"/>
</dbReference>
<proteinExistence type="predicted"/>
<comment type="caution">
    <text evidence="1">The sequence shown here is derived from an EMBL/GenBank/DDBJ whole genome shotgun (WGS) entry which is preliminary data.</text>
</comment>
<dbReference type="Gene3D" id="3.20.20.120">
    <property type="entry name" value="Enolase-like C-terminal domain"/>
    <property type="match status" value="1"/>
</dbReference>
<evidence type="ECO:0000313" key="1">
    <source>
        <dbReference type="EMBL" id="OLP82945.1"/>
    </source>
</evidence>
<evidence type="ECO:0000313" key="2">
    <source>
        <dbReference type="Proteomes" id="UP000186817"/>
    </source>
</evidence>
<dbReference type="SUPFAM" id="SSF51604">
    <property type="entry name" value="Enolase C-terminal domain-like"/>
    <property type="match status" value="1"/>
</dbReference>
<accession>A0A1Q9CJ60</accession>
<dbReference type="EMBL" id="LSRX01001153">
    <property type="protein sequence ID" value="OLP82945.1"/>
    <property type="molecule type" value="Genomic_DNA"/>
</dbReference>
<keyword evidence="2" id="KW-1185">Reference proteome</keyword>
<name>A0A1Q9CJ60_SYMMI</name>